<organism evidence="1">
    <name type="scientific">uncultured Sulfurovum sp</name>
    <dbReference type="NCBI Taxonomy" id="269237"/>
    <lineage>
        <taxon>Bacteria</taxon>
        <taxon>Pseudomonadati</taxon>
        <taxon>Campylobacterota</taxon>
        <taxon>Epsilonproteobacteria</taxon>
        <taxon>Campylobacterales</taxon>
        <taxon>Sulfurovaceae</taxon>
        <taxon>Sulfurovum</taxon>
        <taxon>environmental samples</taxon>
    </lineage>
</organism>
<feature type="non-terminal residue" evidence="1">
    <location>
        <position position="107"/>
    </location>
</feature>
<accession>A0A6S6SY27</accession>
<dbReference type="AlphaFoldDB" id="A0A6S6SY27"/>
<dbReference type="SUPFAM" id="SSF51621">
    <property type="entry name" value="Phosphoenolpyruvate/pyruvate domain"/>
    <property type="match status" value="1"/>
</dbReference>
<dbReference type="EC" id="4.1.3.24" evidence="1"/>
<dbReference type="InterPro" id="IPR015813">
    <property type="entry name" value="Pyrv/PenolPyrv_kinase-like_dom"/>
</dbReference>
<dbReference type="EMBL" id="CACVAZ010000099">
    <property type="protein sequence ID" value="CAA6815620.1"/>
    <property type="molecule type" value="Genomic_DNA"/>
</dbReference>
<evidence type="ECO:0000313" key="1">
    <source>
        <dbReference type="EMBL" id="CAA6815620.1"/>
    </source>
</evidence>
<dbReference type="InterPro" id="IPR040442">
    <property type="entry name" value="Pyrv_kinase-like_dom_sf"/>
</dbReference>
<proteinExistence type="predicted"/>
<gene>
    <name evidence="1" type="ORF">HELGO_WM17322</name>
</gene>
<sequence>MIFNSVDFIKKLSVDERLNYLGNKKKKPSNLKTFRSNMMLNPLKLKHINNIDNLPADMITLNLEDAIAPSRKKEALHNIALFLSNLEFSNSFIIIRTNPLNEGGREE</sequence>
<protein>
    <submittedName>
        <fullName evidence="1">Malyl-CoA lyase (EC)</fullName>
        <ecNumber evidence="1">4.1.3.24</ecNumber>
    </submittedName>
</protein>
<dbReference type="GO" id="GO:0016829">
    <property type="term" value="F:lyase activity"/>
    <property type="evidence" value="ECO:0007669"/>
    <property type="project" value="UniProtKB-KW"/>
</dbReference>
<dbReference type="Gene3D" id="3.20.20.60">
    <property type="entry name" value="Phosphoenolpyruvate-binding domains"/>
    <property type="match status" value="1"/>
</dbReference>
<reference evidence="1" key="1">
    <citation type="submission" date="2020-01" db="EMBL/GenBank/DDBJ databases">
        <authorList>
            <person name="Meier V. D."/>
            <person name="Meier V D."/>
        </authorList>
    </citation>
    <scope>NUCLEOTIDE SEQUENCE</scope>
    <source>
        <strain evidence="1">HLG_WM_MAG_02</strain>
    </source>
</reference>
<keyword evidence="1" id="KW-0456">Lyase</keyword>
<name>A0A6S6SY27_9BACT</name>